<dbReference type="Gene3D" id="3.40.630.30">
    <property type="match status" value="1"/>
</dbReference>
<dbReference type="PANTHER" id="PTHR31435">
    <property type="entry name" value="PROTEIN NATD1"/>
    <property type="match status" value="1"/>
</dbReference>
<feature type="domain" description="N-acetyltransferase" evidence="1">
    <location>
        <begin position="1"/>
        <end position="95"/>
    </location>
</feature>
<dbReference type="Pfam" id="PF14542">
    <property type="entry name" value="Acetyltransf_CG"/>
    <property type="match status" value="1"/>
</dbReference>
<proteinExistence type="predicted"/>
<feature type="domain" description="N-acetyltransferase" evidence="2">
    <location>
        <begin position="8"/>
        <end position="95"/>
    </location>
</feature>
<protein>
    <submittedName>
        <fullName evidence="3">N-acetyltransferase</fullName>
    </submittedName>
</protein>
<accession>A0A8J2V9R6</accession>
<sequence length="95" mass="11024">MDSNIKHKENNTNGLFFIEKEQKIVAEMQYSFTDKNEITVNHTEVKPELKGKGVGTKLLDALADYARENNLKVVPLCPFVEVQFSRYQKYNDIKK</sequence>
<evidence type="ECO:0000259" key="2">
    <source>
        <dbReference type="PROSITE" id="PS51729"/>
    </source>
</evidence>
<evidence type="ECO:0000313" key="3">
    <source>
        <dbReference type="EMBL" id="GGD87885.1"/>
    </source>
</evidence>
<evidence type="ECO:0000259" key="1">
    <source>
        <dbReference type="PROSITE" id="PS51186"/>
    </source>
</evidence>
<dbReference type="SUPFAM" id="SSF55729">
    <property type="entry name" value="Acyl-CoA N-acyltransferases (Nat)"/>
    <property type="match status" value="1"/>
</dbReference>
<dbReference type="InterPro" id="IPR016181">
    <property type="entry name" value="Acyl_CoA_acyltransferase"/>
</dbReference>
<dbReference type="InterPro" id="IPR031165">
    <property type="entry name" value="GNAT_YJDJ"/>
</dbReference>
<dbReference type="PROSITE" id="PS51186">
    <property type="entry name" value="GNAT"/>
    <property type="match status" value="1"/>
</dbReference>
<dbReference type="InterPro" id="IPR000182">
    <property type="entry name" value="GNAT_dom"/>
</dbReference>
<dbReference type="Proteomes" id="UP000652231">
    <property type="component" value="Unassembled WGS sequence"/>
</dbReference>
<organism evidence="3 4">
    <name type="scientific">Planktosalinus lacus</name>
    <dbReference type="NCBI Taxonomy" id="1526573"/>
    <lineage>
        <taxon>Bacteria</taxon>
        <taxon>Pseudomonadati</taxon>
        <taxon>Bacteroidota</taxon>
        <taxon>Flavobacteriia</taxon>
        <taxon>Flavobacteriales</taxon>
        <taxon>Flavobacteriaceae</taxon>
        <taxon>Planktosalinus</taxon>
    </lineage>
</organism>
<reference evidence="3" key="2">
    <citation type="submission" date="2020-09" db="EMBL/GenBank/DDBJ databases">
        <authorList>
            <person name="Sun Q."/>
            <person name="Zhou Y."/>
        </authorList>
    </citation>
    <scope>NUCLEOTIDE SEQUENCE</scope>
    <source>
        <strain evidence="3">CGMCC 1.12924</strain>
    </source>
</reference>
<name>A0A8J2V9R6_9FLAO</name>
<dbReference type="GO" id="GO:0016747">
    <property type="term" value="F:acyltransferase activity, transferring groups other than amino-acyl groups"/>
    <property type="evidence" value="ECO:0007669"/>
    <property type="project" value="InterPro"/>
</dbReference>
<gene>
    <name evidence="3" type="ORF">GCM10011312_09870</name>
</gene>
<dbReference type="CDD" id="cd04301">
    <property type="entry name" value="NAT_SF"/>
    <property type="match status" value="1"/>
</dbReference>
<dbReference type="PANTHER" id="PTHR31435:SF10">
    <property type="entry name" value="BSR4717 PROTEIN"/>
    <property type="match status" value="1"/>
</dbReference>
<keyword evidence="4" id="KW-1185">Reference proteome</keyword>
<reference evidence="3" key="1">
    <citation type="journal article" date="2014" name="Int. J. Syst. Evol. Microbiol.">
        <title>Complete genome sequence of Corynebacterium casei LMG S-19264T (=DSM 44701T), isolated from a smear-ripened cheese.</title>
        <authorList>
            <consortium name="US DOE Joint Genome Institute (JGI-PGF)"/>
            <person name="Walter F."/>
            <person name="Albersmeier A."/>
            <person name="Kalinowski J."/>
            <person name="Ruckert C."/>
        </authorList>
    </citation>
    <scope>NUCLEOTIDE SEQUENCE</scope>
    <source>
        <strain evidence="3">CGMCC 1.12924</strain>
    </source>
</reference>
<evidence type="ECO:0000313" key="4">
    <source>
        <dbReference type="Proteomes" id="UP000652231"/>
    </source>
</evidence>
<dbReference type="PROSITE" id="PS51729">
    <property type="entry name" value="GNAT_YJDJ"/>
    <property type="match status" value="1"/>
</dbReference>
<dbReference type="EMBL" id="BMGK01000003">
    <property type="protein sequence ID" value="GGD87885.1"/>
    <property type="molecule type" value="Genomic_DNA"/>
</dbReference>
<dbReference type="InterPro" id="IPR045057">
    <property type="entry name" value="Gcn5-rel_NAT"/>
</dbReference>
<comment type="caution">
    <text evidence="3">The sequence shown here is derived from an EMBL/GenBank/DDBJ whole genome shotgun (WGS) entry which is preliminary data.</text>
</comment>
<dbReference type="AlphaFoldDB" id="A0A8J2V9R6"/>